<dbReference type="GO" id="GO:0051301">
    <property type="term" value="P:cell division"/>
    <property type="evidence" value="ECO:0007669"/>
    <property type="project" value="UniProtKB-UniRule"/>
</dbReference>
<proteinExistence type="inferred from homology"/>
<dbReference type="Gene3D" id="3.40.50.300">
    <property type="entry name" value="P-loop containing nucleotide triphosphate hydrolases"/>
    <property type="match status" value="1"/>
</dbReference>
<feature type="compositionally biased region" description="Basic and acidic residues" evidence="3">
    <location>
        <begin position="43"/>
        <end position="55"/>
    </location>
</feature>
<dbReference type="CDD" id="cd00009">
    <property type="entry name" value="AAA"/>
    <property type="match status" value="1"/>
</dbReference>
<evidence type="ECO:0000313" key="6">
    <source>
        <dbReference type="Proteomes" id="UP000827892"/>
    </source>
</evidence>
<dbReference type="PIRSF" id="PIRSF001767">
    <property type="entry name" value="Cdc6"/>
    <property type="match status" value="1"/>
</dbReference>
<dbReference type="GO" id="GO:0000794">
    <property type="term" value="C:condensed nuclear chromosome"/>
    <property type="evidence" value="ECO:0007669"/>
    <property type="project" value="EnsemblMetazoa"/>
</dbReference>
<dbReference type="Gene3D" id="1.10.8.60">
    <property type="match status" value="1"/>
</dbReference>
<evidence type="ECO:0000256" key="3">
    <source>
        <dbReference type="SAM" id="MobiDB-lite"/>
    </source>
</evidence>
<feature type="compositionally biased region" description="Basic residues" evidence="3">
    <location>
        <begin position="1"/>
        <end position="11"/>
    </location>
</feature>
<feature type="compositionally biased region" description="Polar residues" evidence="3">
    <location>
        <begin position="124"/>
        <end position="133"/>
    </location>
</feature>
<protein>
    <recommendedName>
        <fullName evidence="2">Cell division control protein</fullName>
    </recommendedName>
</protein>
<dbReference type="AlphaFoldDB" id="A0AAE9DVV2"/>
<feature type="region of interest" description="Disordered" evidence="3">
    <location>
        <begin position="1"/>
        <end position="169"/>
    </location>
</feature>
<evidence type="ECO:0000313" key="5">
    <source>
        <dbReference type="EMBL" id="ULU11939.1"/>
    </source>
</evidence>
<evidence type="ECO:0000256" key="2">
    <source>
        <dbReference type="PIRNR" id="PIRNR001767"/>
    </source>
</evidence>
<comment type="similarity">
    <text evidence="2">Belongs to the CDC6/cdc18 family.</text>
</comment>
<dbReference type="InterPro" id="IPR003593">
    <property type="entry name" value="AAA+_ATPase"/>
</dbReference>
<gene>
    <name evidence="5" type="ORF">L3Y34_015359</name>
</gene>
<feature type="domain" description="AAA+ ATPase" evidence="4">
    <location>
        <begin position="203"/>
        <end position="336"/>
    </location>
</feature>
<dbReference type="FunFam" id="3.40.50.300:FF:003464">
    <property type="entry name" value="Cell division control protein"/>
    <property type="match status" value="1"/>
</dbReference>
<keyword evidence="2" id="KW-0539">Nucleus</keyword>
<dbReference type="GO" id="GO:0005524">
    <property type="term" value="F:ATP binding"/>
    <property type="evidence" value="ECO:0007669"/>
    <property type="project" value="InterPro"/>
</dbReference>
<sequence length="531" mass="59133">MSSKPKTTRKNQRQDPHLDVSKELEDSVPGRRRSTRLSGKVVPTDDKKVSIDSKVRKNSTRKVFKEETPSSDEEDKPEINVTSDVKRKLLMSPGTALAEQVGTLEISSQSGAKTPDTRKMKPTNLKNKYMQQRTPEKKSRSLSISEKTPEKRAKKNESSDSSDSDCESNEQLCTSSIQGALKARENEFESLKSWILESKSGKTSLSIYVSGQPGTGKTATTTRVLAHLGESIKSCIVNCASTNTKSALFKTIFQSLDLSGKPNVEVFEEQVKKFKVPLVLVLDEIDNLANRRNEALYAAFQWPVTLSYKVIILGIANSIDLTERLLPKLELGKHPLKRLVFEPYTKDDIVEILNDKLKQEEAVVDAKAIELTARKVSAMSGDLRTALHIFKQQKSRMMPMNPDSSEPPKTPVNGCRDVLSIMNNVYSSPLARAHLPLQPRILLAVSLALSTSKKSKFDRNSLIRAYYKACEACRWPSLEDDDLYSAFQTLESQSFIRQINGGKLVLQVDVPTAKSAISDNAMLDQIGLLQL</sequence>
<dbReference type="SUPFAM" id="SSF52540">
    <property type="entry name" value="P-loop containing nucleoside triphosphate hydrolases"/>
    <property type="match status" value="1"/>
</dbReference>
<dbReference type="GO" id="GO:0006270">
    <property type="term" value="P:DNA replication initiation"/>
    <property type="evidence" value="ECO:0007669"/>
    <property type="project" value="UniProtKB-UniRule"/>
</dbReference>
<feature type="compositionally biased region" description="Basic and acidic residues" evidence="3">
    <location>
        <begin position="12"/>
        <end position="29"/>
    </location>
</feature>
<dbReference type="InterPro" id="IPR016314">
    <property type="entry name" value="Cdc6/18"/>
</dbReference>
<accession>A0AAE9DVV2</accession>
<dbReference type="Proteomes" id="UP000827892">
    <property type="component" value="Chromosome I"/>
</dbReference>
<dbReference type="InterPro" id="IPR003959">
    <property type="entry name" value="ATPase_AAA_core"/>
</dbReference>
<comment type="subcellular location">
    <subcellularLocation>
        <location evidence="2">Nucleus</location>
    </subcellularLocation>
</comment>
<evidence type="ECO:0000259" key="4">
    <source>
        <dbReference type="SMART" id="SM00382"/>
    </source>
</evidence>
<dbReference type="InterPro" id="IPR027417">
    <property type="entry name" value="P-loop_NTPase"/>
</dbReference>
<dbReference type="Pfam" id="PF00004">
    <property type="entry name" value="AAA"/>
    <property type="match status" value="1"/>
</dbReference>
<dbReference type="PANTHER" id="PTHR10763">
    <property type="entry name" value="CELL DIVISION CONTROL PROTEIN 6-RELATED"/>
    <property type="match status" value="1"/>
</dbReference>
<organism evidence="5 6">
    <name type="scientific">Caenorhabditis briggsae</name>
    <dbReference type="NCBI Taxonomy" id="6238"/>
    <lineage>
        <taxon>Eukaryota</taxon>
        <taxon>Metazoa</taxon>
        <taxon>Ecdysozoa</taxon>
        <taxon>Nematoda</taxon>
        <taxon>Chromadorea</taxon>
        <taxon>Rhabditida</taxon>
        <taxon>Rhabditina</taxon>
        <taxon>Rhabditomorpha</taxon>
        <taxon>Rhabditoidea</taxon>
        <taxon>Rhabditidae</taxon>
        <taxon>Peloderinae</taxon>
        <taxon>Caenorhabditis</taxon>
    </lineage>
</organism>
<dbReference type="PANTHER" id="PTHR10763:SF26">
    <property type="entry name" value="CELL DIVISION CONTROL PROTEIN 6 HOMOLOG"/>
    <property type="match status" value="1"/>
</dbReference>
<keyword evidence="1" id="KW-0235">DNA replication</keyword>
<dbReference type="GO" id="GO:0005730">
    <property type="term" value="C:nucleolus"/>
    <property type="evidence" value="ECO:0007669"/>
    <property type="project" value="EnsemblMetazoa"/>
</dbReference>
<dbReference type="InterPro" id="IPR050311">
    <property type="entry name" value="ORC1/CDC6"/>
</dbReference>
<comment type="function">
    <text evidence="2">Involved in the initiation of DNA replication. Also participates in checkpoint controls that ensure DNA replication is completed before mitosis is initiated.</text>
</comment>
<dbReference type="SMART" id="SM00382">
    <property type="entry name" value="AAA"/>
    <property type="match status" value="1"/>
</dbReference>
<dbReference type="EMBL" id="CP090891">
    <property type="protein sequence ID" value="ULU11939.1"/>
    <property type="molecule type" value="Genomic_DNA"/>
</dbReference>
<dbReference type="OMA" id="HIFKQQK"/>
<evidence type="ECO:0000256" key="1">
    <source>
        <dbReference type="ARBA" id="ARBA00022705"/>
    </source>
</evidence>
<dbReference type="GO" id="GO:0016887">
    <property type="term" value="F:ATP hydrolysis activity"/>
    <property type="evidence" value="ECO:0007669"/>
    <property type="project" value="InterPro"/>
</dbReference>
<reference evidence="5 6" key="1">
    <citation type="submission" date="2022-05" db="EMBL/GenBank/DDBJ databases">
        <title>Chromosome-level reference genomes for two strains of Caenorhabditis briggsae: an improved platform for comparative genomics.</title>
        <authorList>
            <person name="Stevens L."/>
            <person name="Andersen E.C."/>
        </authorList>
    </citation>
    <scope>NUCLEOTIDE SEQUENCE [LARGE SCALE GENOMIC DNA]</scope>
    <source>
        <strain evidence="5">QX1410_ONT</strain>
        <tissue evidence="5">Whole-organism</tissue>
    </source>
</reference>
<feature type="compositionally biased region" description="Basic and acidic residues" evidence="3">
    <location>
        <begin position="147"/>
        <end position="158"/>
    </location>
</feature>
<name>A0AAE9DVV2_CAEBR</name>
<dbReference type="GO" id="GO:0005737">
    <property type="term" value="C:cytoplasm"/>
    <property type="evidence" value="ECO:0007669"/>
    <property type="project" value="EnsemblMetazoa"/>
</dbReference>